<gene>
    <name evidence="23" type="ORF">NIES23_32860</name>
</gene>
<sequence>MPVSNTKPSLQRQIKTMIRSSVQTAQKLPLRLILVVPFVLQIFTAVSLVGYLSFKNGQKAVNELADQLIVKVNGLVDQHLDSYLAAPLQINQINVDATNLGMLNLENFQTTGRYFWQQMQVFNVGYISFANLQGEFIGVERLDKGGLLINEVSQKNGIGKLYVYTTNNQGDRQQLIAVKDYDPHVEAWYADAVKAGKPVWSQIYSWEDKPEVLSISASYPINDNNNKFFGVISVDLILSQINSFLANLKVGQTGQIFILERSGMIVASSTSEAPYKVISGKAQRLSAHQSQNYLLRETTDYLQQKFGQLKNVKSYQQTVLQLQHERHFVQVRPWNDKLGLDWLVIVVVPESDFMGQINTNNRTTILLCLWALIIATAMGVYTSRWIARPIVQLTQASSAIASGNLDQEVRVSGLKELSTLATSFNQMAGQLRDSFAELEKTNQELENRVAERTAEITAAKEVADAANRAKSEFLANMSHELRTPLNGILGYAQILQLDSNTNDEQMQGLNTIYECGSHLLTLINDILDIAKIEAKKLELYPQEFDLGRLLLGVCEMCHIKVEQKGISFKYQFNDYIPSKTFADEKRIRQVLINILSNAIKFTDNGTVTFDVEVVACTGTKLITNTNQILPVHQLRFQIEDTGIGMTDEQLKKIFLPFEQVGDNLHKSEGTGLGLAISSQILELMGSDIKVESVYGKGTKFWFDLDLPIIDTGKISLSVESQKNIIGYEGKTKSILIIDSSWEKRDIFANLLSSLGFKLTEVSNLQESLDKIKAEHPDLIIADIAMPEINNLQATTMMRSQVEFAKLVIIASSASVSEYTRQQSQEAGYDDFLAKPVKVEDLFNMLQTYLSLKWIYSPNDDSSAKISSIEEIIFPPPTELVNLYQAAKAGYVVGIQEEITRIQQLDKKYTRFTVKVSELIAEFEDEAIVSMIQPHLSY</sequence>
<dbReference type="Pfam" id="PF00072">
    <property type="entry name" value="Response_reg"/>
    <property type="match status" value="1"/>
</dbReference>
<dbReference type="PANTHER" id="PTHR43047:SF72">
    <property type="entry name" value="OSMOSENSING HISTIDINE PROTEIN KINASE SLN1"/>
    <property type="match status" value="1"/>
</dbReference>
<dbReference type="GO" id="GO:0000155">
    <property type="term" value="F:phosphorelay sensor kinase activity"/>
    <property type="evidence" value="ECO:0007669"/>
    <property type="project" value="InterPro"/>
</dbReference>
<evidence type="ECO:0000256" key="12">
    <source>
        <dbReference type="ARBA" id="ARBA00022989"/>
    </source>
</evidence>
<dbReference type="SUPFAM" id="SSF47384">
    <property type="entry name" value="Homodimeric domain of signal transducing histidine kinase"/>
    <property type="match status" value="1"/>
</dbReference>
<dbReference type="PRINTS" id="PR00344">
    <property type="entry name" value="BCTRLSENSOR"/>
</dbReference>
<evidence type="ECO:0000256" key="17">
    <source>
        <dbReference type="PROSITE-ProRule" id="PRU00169"/>
    </source>
</evidence>
<comment type="catalytic activity">
    <reaction evidence="1">
        <text>ATP + protein L-histidine = ADP + protein N-phospho-L-histidine.</text>
        <dbReference type="EC" id="2.7.13.3"/>
    </reaction>
</comment>
<dbReference type="SMART" id="SM00304">
    <property type="entry name" value="HAMP"/>
    <property type="match status" value="1"/>
</dbReference>
<evidence type="ECO:0000256" key="8">
    <source>
        <dbReference type="ARBA" id="ARBA00022692"/>
    </source>
</evidence>
<dbReference type="InterPro" id="IPR001789">
    <property type="entry name" value="Sig_transdc_resp-reg_receiver"/>
</dbReference>
<evidence type="ECO:0000256" key="16">
    <source>
        <dbReference type="ARBA" id="ARBA00074306"/>
    </source>
</evidence>
<name>A0A1Z4KNG4_ANAVA</name>
<dbReference type="Gene3D" id="6.10.340.10">
    <property type="match status" value="1"/>
</dbReference>
<dbReference type="Gene3D" id="3.40.50.2300">
    <property type="match status" value="1"/>
</dbReference>
<feature type="transmembrane region" description="Helical" evidence="19">
    <location>
        <begin position="32"/>
        <end position="54"/>
    </location>
</feature>
<keyword evidence="15" id="KW-0131">Cell cycle</keyword>
<proteinExistence type="inferred from homology"/>
<dbReference type="SMART" id="SM00387">
    <property type="entry name" value="HATPase_c"/>
    <property type="match status" value="1"/>
</dbReference>
<dbReference type="CDD" id="cd00082">
    <property type="entry name" value="HisKA"/>
    <property type="match status" value="1"/>
</dbReference>
<dbReference type="InterPro" id="IPR011006">
    <property type="entry name" value="CheY-like_superfamily"/>
</dbReference>
<keyword evidence="6 17" id="KW-0597">Phosphoprotein</keyword>
<accession>A0A1Z4KNG4</accession>
<dbReference type="CDD" id="cd12913">
    <property type="entry name" value="PDC1_MCP_like"/>
    <property type="match status" value="1"/>
</dbReference>
<dbReference type="FunFam" id="1.10.287.130:FF:000038">
    <property type="entry name" value="Sensory transduction histidine kinase"/>
    <property type="match status" value="1"/>
</dbReference>
<evidence type="ECO:0000256" key="5">
    <source>
        <dbReference type="ARBA" id="ARBA00022475"/>
    </source>
</evidence>
<evidence type="ECO:0000256" key="9">
    <source>
        <dbReference type="ARBA" id="ARBA00022741"/>
    </source>
</evidence>
<dbReference type="PROSITE" id="PS50885">
    <property type="entry name" value="HAMP"/>
    <property type="match status" value="1"/>
</dbReference>
<evidence type="ECO:0000256" key="18">
    <source>
        <dbReference type="SAM" id="Coils"/>
    </source>
</evidence>
<dbReference type="InterPro" id="IPR003660">
    <property type="entry name" value="HAMP_dom"/>
</dbReference>
<comment type="similarity">
    <text evidence="3">In the N-terminal section; belongs to the phytochrome family.</text>
</comment>
<evidence type="ECO:0000259" key="20">
    <source>
        <dbReference type="PROSITE" id="PS50109"/>
    </source>
</evidence>
<feature type="coiled-coil region" evidence="18">
    <location>
        <begin position="428"/>
        <end position="462"/>
    </location>
</feature>
<dbReference type="GO" id="GO:0005886">
    <property type="term" value="C:plasma membrane"/>
    <property type="evidence" value="ECO:0007669"/>
    <property type="project" value="UniProtKB-SubCell"/>
</dbReference>
<dbReference type="SUPFAM" id="SSF158472">
    <property type="entry name" value="HAMP domain-like"/>
    <property type="match status" value="1"/>
</dbReference>
<dbReference type="GO" id="GO:0005524">
    <property type="term" value="F:ATP binding"/>
    <property type="evidence" value="ECO:0007669"/>
    <property type="project" value="UniProtKB-KW"/>
</dbReference>
<protein>
    <recommendedName>
        <fullName evidence="16">Circadian input-output histidine kinase CikA</fullName>
        <ecNumber evidence="4">2.7.13.3</ecNumber>
    </recommendedName>
</protein>
<keyword evidence="13" id="KW-0902">Two-component regulatory system</keyword>
<dbReference type="Pfam" id="PF02518">
    <property type="entry name" value="HATPase_c"/>
    <property type="match status" value="1"/>
</dbReference>
<dbReference type="Proteomes" id="UP000217507">
    <property type="component" value="Chromosome"/>
</dbReference>
<dbReference type="InterPro" id="IPR003594">
    <property type="entry name" value="HATPase_dom"/>
</dbReference>
<comment type="subcellular location">
    <subcellularLocation>
        <location evidence="2">Cell membrane</location>
        <topology evidence="2">Multi-pass membrane protein</topology>
    </subcellularLocation>
</comment>
<evidence type="ECO:0000256" key="11">
    <source>
        <dbReference type="ARBA" id="ARBA00022840"/>
    </source>
</evidence>
<evidence type="ECO:0000256" key="19">
    <source>
        <dbReference type="SAM" id="Phobius"/>
    </source>
</evidence>
<feature type="modified residue" description="4-aspartylphosphate" evidence="17">
    <location>
        <position position="782"/>
    </location>
</feature>
<keyword evidence="18" id="KW-0175">Coiled coil</keyword>
<dbReference type="InterPro" id="IPR033479">
    <property type="entry name" value="dCache_1"/>
</dbReference>
<feature type="transmembrane region" description="Helical" evidence="19">
    <location>
        <begin position="364"/>
        <end position="387"/>
    </location>
</feature>
<dbReference type="Gene3D" id="3.30.450.20">
    <property type="entry name" value="PAS domain"/>
    <property type="match status" value="1"/>
</dbReference>
<dbReference type="InterPro" id="IPR036097">
    <property type="entry name" value="HisK_dim/P_sf"/>
</dbReference>
<evidence type="ECO:0000256" key="1">
    <source>
        <dbReference type="ARBA" id="ARBA00000085"/>
    </source>
</evidence>
<evidence type="ECO:0000313" key="24">
    <source>
        <dbReference type="Proteomes" id="UP000217507"/>
    </source>
</evidence>
<feature type="domain" description="Response regulatory" evidence="21">
    <location>
        <begin position="733"/>
        <end position="849"/>
    </location>
</feature>
<evidence type="ECO:0000256" key="6">
    <source>
        <dbReference type="ARBA" id="ARBA00022553"/>
    </source>
</evidence>
<keyword evidence="12 19" id="KW-1133">Transmembrane helix</keyword>
<dbReference type="Gene3D" id="3.30.565.10">
    <property type="entry name" value="Histidine kinase-like ATPase, C-terminal domain"/>
    <property type="match status" value="1"/>
</dbReference>
<dbReference type="EMBL" id="AP018216">
    <property type="protein sequence ID" value="BAY70482.1"/>
    <property type="molecule type" value="Genomic_DNA"/>
</dbReference>
<dbReference type="PROSITE" id="PS50109">
    <property type="entry name" value="HIS_KIN"/>
    <property type="match status" value="1"/>
</dbReference>
<dbReference type="Pfam" id="PF00512">
    <property type="entry name" value="HisKA"/>
    <property type="match status" value="1"/>
</dbReference>
<dbReference type="AlphaFoldDB" id="A0A1Z4KNG4"/>
<keyword evidence="10" id="KW-0418">Kinase</keyword>
<evidence type="ECO:0000256" key="3">
    <source>
        <dbReference type="ARBA" id="ARBA00006402"/>
    </source>
</evidence>
<evidence type="ECO:0000256" key="13">
    <source>
        <dbReference type="ARBA" id="ARBA00023012"/>
    </source>
</evidence>
<dbReference type="Pfam" id="PF00672">
    <property type="entry name" value="HAMP"/>
    <property type="match status" value="1"/>
</dbReference>
<evidence type="ECO:0000259" key="21">
    <source>
        <dbReference type="PROSITE" id="PS50110"/>
    </source>
</evidence>
<evidence type="ECO:0000256" key="7">
    <source>
        <dbReference type="ARBA" id="ARBA00022679"/>
    </source>
</evidence>
<dbReference type="EC" id="2.7.13.3" evidence="4"/>
<dbReference type="SMART" id="SM00448">
    <property type="entry name" value="REC"/>
    <property type="match status" value="1"/>
</dbReference>
<dbReference type="InterPro" id="IPR036890">
    <property type="entry name" value="HATPase_C_sf"/>
</dbReference>
<dbReference type="SMART" id="SM00388">
    <property type="entry name" value="HisKA"/>
    <property type="match status" value="1"/>
</dbReference>
<dbReference type="InterPro" id="IPR003661">
    <property type="entry name" value="HisK_dim/P_dom"/>
</dbReference>
<keyword evidence="9" id="KW-0547">Nucleotide-binding</keyword>
<dbReference type="SUPFAM" id="SSF52172">
    <property type="entry name" value="CheY-like"/>
    <property type="match status" value="1"/>
</dbReference>
<evidence type="ECO:0000256" key="4">
    <source>
        <dbReference type="ARBA" id="ARBA00012438"/>
    </source>
</evidence>
<dbReference type="CDD" id="cd06225">
    <property type="entry name" value="HAMP"/>
    <property type="match status" value="1"/>
</dbReference>
<dbReference type="InterPro" id="IPR005467">
    <property type="entry name" value="His_kinase_dom"/>
</dbReference>
<keyword evidence="8 19" id="KW-0812">Transmembrane</keyword>
<dbReference type="InterPro" id="IPR004358">
    <property type="entry name" value="Sig_transdc_His_kin-like_C"/>
</dbReference>
<evidence type="ECO:0000259" key="22">
    <source>
        <dbReference type="PROSITE" id="PS50885"/>
    </source>
</evidence>
<dbReference type="PANTHER" id="PTHR43047">
    <property type="entry name" value="TWO-COMPONENT HISTIDINE PROTEIN KINASE"/>
    <property type="match status" value="1"/>
</dbReference>
<evidence type="ECO:0000256" key="2">
    <source>
        <dbReference type="ARBA" id="ARBA00004651"/>
    </source>
</evidence>
<keyword evidence="7" id="KW-0808">Transferase</keyword>
<organism evidence="23 24">
    <name type="scientific">Trichormus variabilis NIES-23</name>
    <dbReference type="NCBI Taxonomy" id="1973479"/>
    <lineage>
        <taxon>Bacteria</taxon>
        <taxon>Bacillati</taxon>
        <taxon>Cyanobacteriota</taxon>
        <taxon>Cyanophyceae</taxon>
        <taxon>Nostocales</taxon>
        <taxon>Nostocaceae</taxon>
        <taxon>Trichormus</taxon>
    </lineage>
</organism>
<dbReference type="Pfam" id="PF02743">
    <property type="entry name" value="dCache_1"/>
    <property type="match status" value="1"/>
</dbReference>
<dbReference type="SUPFAM" id="SSF55874">
    <property type="entry name" value="ATPase domain of HSP90 chaperone/DNA topoisomerase II/histidine kinase"/>
    <property type="match status" value="1"/>
</dbReference>
<keyword evidence="14 19" id="KW-0472">Membrane</keyword>
<evidence type="ECO:0000256" key="14">
    <source>
        <dbReference type="ARBA" id="ARBA00023136"/>
    </source>
</evidence>
<evidence type="ECO:0000256" key="10">
    <source>
        <dbReference type="ARBA" id="ARBA00022777"/>
    </source>
</evidence>
<reference evidence="23 24" key="1">
    <citation type="submission" date="2017-06" db="EMBL/GenBank/DDBJ databases">
        <title>Genome sequencing of cyanobaciteial culture collection at National Institute for Environmental Studies (NIES).</title>
        <authorList>
            <person name="Hirose Y."/>
            <person name="Shimura Y."/>
            <person name="Fujisawa T."/>
            <person name="Nakamura Y."/>
            <person name="Kawachi M."/>
        </authorList>
    </citation>
    <scope>NUCLEOTIDE SEQUENCE [LARGE SCALE GENOMIC DNA]</scope>
    <source>
        <strain evidence="23 24">NIES-23</strain>
    </source>
</reference>
<keyword evidence="11" id="KW-0067">ATP-binding</keyword>
<dbReference type="Gene3D" id="1.10.287.130">
    <property type="match status" value="1"/>
</dbReference>
<dbReference type="GO" id="GO:0009927">
    <property type="term" value="F:histidine phosphotransfer kinase activity"/>
    <property type="evidence" value="ECO:0007669"/>
    <property type="project" value="TreeGrafter"/>
</dbReference>
<evidence type="ECO:0000256" key="15">
    <source>
        <dbReference type="ARBA" id="ARBA00023306"/>
    </source>
</evidence>
<evidence type="ECO:0000313" key="23">
    <source>
        <dbReference type="EMBL" id="BAY70482.1"/>
    </source>
</evidence>
<keyword evidence="5" id="KW-1003">Cell membrane</keyword>
<feature type="domain" description="Histidine kinase" evidence="20">
    <location>
        <begin position="476"/>
        <end position="708"/>
    </location>
</feature>
<dbReference type="FunFam" id="3.30.565.10:FF:000010">
    <property type="entry name" value="Sensor histidine kinase RcsC"/>
    <property type="match status" value="1"/>
</dbReference>
<dbReference type="CDD" id="cd16922">
    <property type="entry name" value="HATPase_EvgS-ArcB-TorS-like"/>
    <property type="match status" value="1"/>
</dbReference>
<dbReference type="PROSITE" id="PS50110">
    <property type="entry name" value="RESPONSE_REGULATORY"/>
    <property type="match status" value="1"/>
</dbReference>
<feature type="domain" description="HAMP" evidence="22">
    <location>
        <begin position="384"/>
        <end position="436"/>
    </location>
</feature>